<dbReference type="Pfam" id="PF00496">
    <property type="entry name" value="SBP_bac_5"/>
    <property type="match status" value="1"/>
</dbReference>
<dbReference type="KEGG" id="dru:Desru_2123"/>
<organism evidence="5 6">
    <name type="scientific">Desulforamulus ruminis (strain ATCC 23193 / DSM 2154 / NCIMB 8452 / DL)</name>
    <name type="common">Desulfotomaculum ruminis</name>
    <dbReference type="NCBI Taxonomy" id="696281"/>
    <lineage>
        <taxon>Bacteria</taxon>
        <taxon>Bacillati</taxon>
        <taxon>Bacillota</taxon>
        <taxon>Clostridia</taxon>
        <taxon>Eubacteriales</taxon>
        <taxon>Peptococcaceae</taxon>
        <taxon>Desulforamulus</taxon>
    </lineage>
</organism>
<dbReference type="Gene3D" id="3.10.105.10">
    <property type="entry name" value="Dipeptide-binding Protein, Domain 3"/>
    <property type="match status" value="1"/>
</dbReference>
<dbReference type="GO" id="GO:1904680">
    <property type="term" value="F:peptide transmembrane transporter activity"/>
    <property type="evidence" value="ECO:0007669"/>
    <property type="project" value="TreeGrafter"/>
</dbReference>
<evidence type="ECO:0000256" key="3">
    <source>
        <dbReference type="ARBA" id="ARBA00022729"/>
    </source>
</evidence>
<keyword evidence="6" id="KW-1185">Reference proteome</keyword>
<dbReference type="InterPro" id="IPR030678">
    <property type="entry name" value="Peptide/Ni-bd"/>
</dbReference>
<accession>F6DK60</accession>
<dbReference type="HOGENOM" id="CLU_017028_0_3_9"/>
<dbReference type="Gene3D" id="3.40.190.10">
    <property type="entry name" value="Periplasmic binding protein-like II"/>
    <property type="match status" value="1"/>
</dbReference>
<keyword evidence="3" id="KW-0732">Signal</keyword>
<evidence type="ECO:0000256" key="2">
    <source>
        <dbReference type="ARBA" id="ARBA00022448"/>
    </source>
</evidence>
<dbReference type="STRING" id="696281.Desru_2123"/>
<dbReference type="InterPro" id="IPR000914">
    <property type="entry name" value="SBP_5_dom"/>
</dbReference>
<dbReference type="InterPro" id="IPR039424">
    <property type="entry name" value="SBP_5"/>
</dbReference>
<proteinExistence type="inferred from homology"/>
<feature type="domain" description="Solute-binding protein family 5" evidence="4">
    <location>
        <begin position="93"/>
        <end position="426"/>
    </location>
</feature>
<dbReference type="eggNOG" id="COG0747">
    <property type="taxonomic scope" value="Bacteria"/>
</dbReference>
<comment type="similarity">
    <text evidence="1">Belongs to the bacterial solute-binding protein 5 family.</text>
</comment>
<dbReference type="GO" id="GO:0015833">
    <property type="term" value="P:peptide transport"/>
    <property type="evidence" value="ECO:0007669"/>
    <property type="project" value="TreeGrafter"/>
</dbReference>
<dbReference type="OrthoDB" id="137511at2"/>
<gene>
    <name evidence="5" type="ordered locus">Desru_2123</name>
</gene>
<dbReference type="SUPFAM" id="SSF53850">
    <property type="entry name" value="Periplasmic binding protein-like II"/>
    <property type="match status" value="1"/>
</dbReference>
<dbReference type="CDD" id="cd08512">
    <property type="entry name" value="PBP2_NikA_DppA_OppA_like_7"/>
    <property type="match status" value="1"/>
</dbReference>
<evidence type="ECO:0000256" key="1">
    <source>
        <dbReference type="ARBA" id="ARBA00005695"/>
    </source>
</evidence>
<dbReference type="EMBL" id="CP002780">
    <property type="protein sequence ID" value="AEG60374.1"/>
    <property type="molecule type" value="Genomic_DNA"/>
</dbReference>
<reference evidence="5 6" key="2">
    <citation type="journal article" date="2012" name="Stand. Genomic Sci.">
        <title>Complete genome sequence of the sulfate-reducing firmicute Desulfotomaculum ruminis type strain (DL(T)).</title>
        <authorList>
            <person name="Spring S."/>
            <person name="Visser M."/>
            <person name="Lu M."/>
            <person name="Copeland A."/>
            <person name="Lapidus A."/>
            <person name="Lucas S."/>
            <person name="Cheng J.F."/>
            <person name="Han C."/>
            <person name="Tapia R."/>
            <person name="Goodwin L.A."/>
            <person name="Pitluck S."/>
            <person name="Ivanova N."/>
            <person name="Land M."/>
            <person name="Hauser L."/>
            <person name="Larimer F."/>
            <person name="Rohde M."/>
            <person name="Goker M."/>
            <person name="Detter J.C."/>
            <person name="Kyrpides N.C."/>
            <person name="Woyke T."/>
            <person name="Schaap P.J."/>
            <person name="Plugge C.M."/>
            <person name="Muyzer G."/>
            <person name="Kuever J."/>
            <person name="Pereira I.A."/>
            <person name="Parshina S.N."/>
            <person name="Bernier-Latmani R."/>
            <person name="Stams A.J."/>
            <person name="Klenk H.P."/>
        </authorList>
    </citation>
    <scope>NUCLEOTIDE SEQUENCE [LARGE SCALE GENOMIC DNA]</scope>
    <source>
        <strain evidence="6">ATCC 23193 / DSM 2154 / NCIB 8452 / DL</strain>
    </source>
</reference>
<name>F6DK60_DESRL</name>
<keyword evidence="2" id="KW-0813">Transport</keyword>
<dbReference type="AlphaFoldDB" id="F6DK60"/>
<sequence>MTGFGQGGKGKFKVKKLPVLLLGLLFMMSLLTGCGGNEDKQGAGGGGEVEKIIRTAEGNVPKLDPGVGSDYSSSVALCNLYDTLVFPNADGTLKPMLATHWETSPDGLTWTFDLRQGVKFHNGEELTAEDVVFSMERMLKMGEGYAYLFTNVLEEAKVLEPYKVQFKLKKSFGPFLSSLVRLYILDKSQVMANLKQPGPYGEMGDYGKEWLVSNDAGSGPFKVKEFKIQEYLYADRFADYWGGWEQDAPESFKIIGTSAATTIRTLMTRQELEISDQWQTEESLKALSGIPGVEINSVFLGSMFNIMLNTKKAPTDDIHFRKALAYAFDYKTVEERIFPGSKKAIGPVPFNLPGVASDLPQYERNLEKAKEELAKSKYANQLDQYPVEIAWIADVPDEEKIALLFQTNAAELGIKVNIFKTPWLSFTDQVVSPESTANANTVFVSPHYNEAGSMLESRYHSKSTGTWEQCEWLKDPNIDAAIEDAIGTLDTQQRLAKYQAIQATLVDLCPTVWAFDQAEKRAYQTEYIYWPTAEDQKAGKPVNTVMGYAYYFHDFKVFPDKKTK</sequence>
<evidence type="ECO:0000259" key="4">
    <source>
        <dbReference type="Pfam" id="PF00496"/>
    </source>
</evidence>
<dbReference type="PIRSF" id="PIRSF002741">
    <property type="entry name" value="MppA"/>
    <property type="match status" value="1"/>
</dbReference>
<protein>
    <submittedName>
        <fullName evidence="5">Extracellular solute-binding protein family 5</fullName>
    </submittedName>
</protein>
<evidence type="ECO:0000313" key="6">
    <source>
        <dbReference type="Proteomes" id="UP000009234"/>
    </source>
</evidence>
<dbReference type="GO" id="GO:0043190">
    <property type="term" value="C:ATP-binding cassette (ABC) transporter complex"/>
    <property type="evidence" value="ECO:0007669"/>
    <property type="project" value="InterPro"/>
</dbReference>
<evidence type="ECO:0000313" key="5">
    <source>
        <dbReference type="EMBL" id="AEG60374.1"/>
    </source>
</evidence>
<dbReference type="Proteomes" id="UP000009234">
    <property type="component" value="Chromosome"/>
</dbReference>
<reference evidence="6" key="1">
    <citation type="submission" date="2011-05" db="EMBL/GenBank/DDBJ databases">
        <title>Complete sequence of Desulfotomaculum ruminis DSM 2154.</title>
        <authorList>
            <person name="Lucas S."/>
            <person name="Copeland A."/>
            <person name="Lapidus A."/>
            <person name="Cheng J.-F."/>
            <person name="Goodwin L."/>
            <person name="Pitluck S."/>
            <person name="Lu M."/>
            <person name="Detter J.C."/>
            <person name="Han C."/>
            <person name="Tapia R."/>
            <person name="Land M."/>
            <person name="Hauser L."/>
            <person name="Kyrpides N."/>
            <person name="Ivanova N."/>
            <person name="Mikhailova N."/>
            <person name="Pagani I."/>
            <person name="Stams A.J.M."/>
            <person name="Plugge C.M."/>
            <person name="Muyzer G."/>
            <person name="Kuever J."/>
            <person name="Parshina S.N."/>
            <person name="Ivanova A.E."/>
            <person name="Nazina T.N."/>
            <person name="Brambilla E."/>
            <person name="Spring S."/>
            <person name="Klenk H.-P."/>
            <person name="Woyke T."/>
        </authorList>
    </citation>
    <scope>NUCLEOTIDE SEQUENCE [LARGE SCALE GENOMIC DNA]</scope>
    <source>
        <strain evidence="6">ATCC 23193 / DSM 2154 / NCIB 8452 / DL</strain>
    </source>
</reference>
<dbReference type="PANTHER" id="PTHR30290">
    <property type="entry name" value="PERIPLASMIC BINDING COMPONENT OF ABC TRANSPORTER"/>
    <property type="match status" value="1"/>
</dbReference>
<dbReference type="GO" id="GO:0042597">
    <property type="term" value="C:periplasmic space"/>
    <property type="evidence" value="ECO:0007669"/>
    <property type="project" value="UniProtKB-ARBA"/>
</dbReference>
<dbReference type="PANTHER" id="PTHR30290:SF9">
    <property type="entry name" value="OLIGOPEPTIDE-BINDING PROTEIN APPA"/>
    <property type="match status" value="1"/>
</dbReference>